<keyword evidence="1" id="KW-0472">Membrane</keyword>
<feature type="transmembrane region" description="Helical" evidence="1">
    <location>
        <begin position="31"/>
        <end position="49"/>
    </location>
</feature>
<evidence type="ECO:0008006" key="4">
    <source>
        <dbReference type="Google" id="ProtNLM"/>
    </source>
</evidence>
<reference evidence="2 3" key="1">
    <citation type="submission" date="2016-10" db="EMBL/GenBank/DDBJ databases">
        <authorList>
            <person name="de Groot N.N."/>
        </authorList>
    </citation>
    <scope>NUCLEOTIDE SEQUENCE [LARGE SCALE GENOMIC DNA]</scope>
    <source>
        <strain evidence="2 3">DSM 22007</strain>
    </source>
</reference>
<dbReference type="RefSeq" id="WP_245776410.1">
    <property type="nucleotide sequence ID" value="NZ_FOEP01000010.1"/>
</dbReference>
<dbReference type="STRING" id="657014.SAMN04488092_11096"/>
<evidence type="ECO:0000256" key="1">
    <source>
        <dbReference type="SAM" id="Phobius"/>
    </source>
</evidence>
<gene>
    <name evidence="2" type="ORF">SAMN04488092_11096</name>
</gene>
<evidence type="ECO:0000313" key="3">
    <source>
        <dbReference type="Proteomes" id="UP000198634"/>
    </source>
</evidence>
<evidence type="ECO:0000313" key="2">
    <source>
        <dbReference type="EMBL" id="SEQ66055.1"/>
    </source>
</evidence>
<sequence length="227" mass="24157">MRGTGVSDTDSFIEEVTEEVRRDRLFALIRRYGWIAIVAVLLLVGGAAYNEWRKAQDIATAQALGDSIVAALEQDDAPERATALDGIGETGTSAEVVVALLRAAELADAGQTPEAVAQLDAIALNGDVPEIYRQIAGFKSILLQGDSLEPAERRLRLESVVQTGSPLRLLAEEQLALLDSAEGKPEAAISRLERIIADSEVTAGLRRRASQLIVALGGGTQEAEQGN</sequence>
<keyword evidence="1" id="KW-0812">Transmembrane</keyword>
<name>A0A1H9HUX2_9RHOB</name>
<keyword evidence="3" id="KW-1185">Reference proteome</keyword>
<dbReference type="Proteomes" id="UP000198634">
    <property type="component" value="Unassembled WGS sequence"/>
</dbReference>
<organism evidence="2 3">
    <name type="scientific">Thalassovita taeanensis</name>
    <dbReference type="NCBI Taxonomy" id="657014"/>
    <lineage>
        <taxon>Bacteria</taxon>
        <taxon>Pseudomonadati</taxon>
        <taxon>Pseudomonadota</taxon>
        <taxon>Alphaproteobacteria</taxon>
        <taxon>Rhodobacterales</taxon>
        <taxon>Roseobacteraceae</taxon>
        <taxon>Thalassovita</taxon>
    </lineage>
</organism>
<protein>
    <recommendedName>
        <fullName evidence="4">Tetratricopeptide repeat-like domain-containing protein</fullName>
    </recommendedName>
</protein>
<keyword evidence="1" id="KW-1133">Transmembrane helix</keyword>
<accession>A0A1H9HUX2</accession>
<proteinExistence type="predicted"/>
<dbReference type="EMBL" id="FOEP01000010">
    <property type="protein sequence ID" value="SEQ66055.1"/>
    <property type="molecule type" value="Genomic_DNA"/>
</dbReference>
<dbReference type="AlphaFoldDB" id="A0A1H9HUX2"/>